<keyword evidence="4" id="KW-1185">Reference proteome</keyword>
<dbReference type="InterPro" id="IPR024822">
    <property type="entry name" value="Coilin"/>
</dbReference>
<organism evidence="3 4">
    <name type="scientific">Eragrostis curvula</name>
    <name type="common">weeping love grass</name>
    <dbReference type="NCBI Taxonomy" id="38414"/>
    <lineage>
        <taxon>Eukaryota</taxon>
        <taxon>Viridiplantae</taxon>
        <taxon>Streptophyta</taxon>
        <taxon>Embryophyta</taxon>
        <taxon>Tracheophyta</taxon>
        <taxon>Spermatophyta</taxon>
        <taxon>Magnoliopsida</taxon>
        <taxon>Liliopsida</taxon>
        <taxon>Poales</taxon>
        <taxon>Poaceae</taxon>
        <taxon>PACMAD clade</taxon>
        <taxon>Chloridoideae</taxon>
        <taxon>Eragrostideae</taxon>
        <taxon>Eragrostidinae</taxon>
        <taxon>Eragrostis</taxon>
    </lineage>
</organism>
<dbReference type="EMBL" id="RWGY01000002">
    <property type="protein sequence ID" value="TVU51614.1"/>
    <property type="molecule type" value="Genomic_DNA"/>
</dbReference>
<feature type="compositionally biased region" description="Polar residues" evidence="1">
    <location>
        <begin position="407"/>
        <end position="420"/>
    </location>
</feature>
<evidence type="ECO:0000313" key="3">
    <source>
        <dbReference type="EMBL" id="TVU51614.1"/>
    </source>
</evidence>
<sequence>MATAPESAPPPVRLRLVFDKRSLLRRSQRDDGLRRCWLLLRPELATVADLAAHVADRFRLGRSCPGGVILSVASSIPSSGPRFLSFFSSFPSPVFPFVQGFHLEPSNLDTMDRFVLPPFESTSIFRDKDIIRVKQKSCKNMIRHNDVPCVQDPMIVEKRPLPADGKILAIEYKKDDNKHHEEEQGCRQHEENATISHNVESNDTSSKRKCPDGIAEIPESSKKKKLKGMNSGKHIGVSKEDTVHHYQDQSGSQKVMSSSADIETEKATTQAETGVLEKKQRTEGNSQTELNCETKAGDCNALTDTKKLESRSSRRKKIKRQLRQKAKTQLEKSIQEEPQTAAACPSLSNQDGSSRPPGNQNESHIPFSTHKTDEEESDSSEDLVPVVIRPGHIRFERAGGDLEKSPANETQGTFQWSGTMSKKKGQKWGMNNTKKKNADINYDERMNGSSAEANHVLDSKITENGSCGVNNQKVGEGSINESASVKTIADEEKSSYVPLDFESLYPLTRLPKEGDLIAYRLVELSSSWCPELSSYRVGKVLIYDPISLRIILLPVPEYPVISEEKITEDESDMLMDMSPYKEDGSLEIEYSSLVDVRLLKGIESAPAAVSTPFAETSKKDGSLARTPNTLYKSNGDINSHIAQLVENNTKTPDVTPEKTQKTVWEEPVEVPNDKPDVQENGWDQWTQNASTSAWSLRALRSSAIGPTVAILRGKNNQRGKPSNRKYGK</sequence>
<proteinExistence type="predicted"/>
<feature type="region of interest" description="Disordered" evidence="1">
    <location>
        <begin position="650"/>
        <end position="681"/>
    </location>
</feature>
<dbReference type="GO" id="GO:0030620">
    <property type="term" value="F:U2 snRNA binding"/>
    <property type="evidence" value="ECO:0007669"/>
    <property type="project" value="TreeGrafter"/>
</dbReference>
<dbReference type="AlphaFoldDB" id="A0A5J9WXX3"/>
<feature type="region of interest" description="Disordered" evidence="1">
    <location>
        <begin position="304"/>
        <end position="384"/>
    </location>
</feature>
<evidence type="ECO:0000256" key="1">
    <source>
        <dbReference type="SAM" id="MobiDB-lite"/>
    </source>
</evidence>
<accession>A0A5J9WXX3</accession>
<feature type="compositionally biased region" description="Polar residues" evidence="1">
    <location>
        <begin position="346"/>
        <end position="363"/>
    </location>
</feature>
<dbReference type="Pfam" id="PF23086">
    <property type="entry name" value="Tudor_Coilin"/>
    <property type="match status" value="1"/>
</dbReference>
<feature type="non-terminal residue" evidence="3">
    <location>
        <position position="1"/>
    </location>
</feature>
<feature type="compositionally biased region" description="Basic and acidic residues" evidence="1">
    <location>
        <begin position="655"/>
        <end position="664"/>
    </location>
</feature>
<evidence type="ECO:0000313" key="4">
    <source>
        <dbReference type="Proteomes" id="UP000324897"/>
    </source>
</evidence>
<dbReference type="GO" id="GO:0030619">
    <property type="term" value="F:U1 snRNA binding"/>
    <property type="evidence" value="ECO:0007669"/>
    <property type="project" value="TreeGrafter"/>
</dbReference>
<feature type="region of interest" description="Disordered" evidence="1">
    <location>
        <begin position="176"/>
        <end position="289"/>
    </location>
</feature>
<feature type="compositionally biased region" description="Basic residues" evidence="1">
    <location>
        <begin position="313"/>
        <end position="326"/>
    </location>
</feature>
<dbReference type="PANTHER" id="PTHR15197">
    <property type="entry name" value="COILIN P80"/>
    <property type="match status" value="1"/>
</dbReference>
<feature type="domain" description="Coilin tudor" evidence="2">
    <location>
        <begin position="498"/>
        <end position="600"/>
    </location>
</feature>
<reference evidence="3 4" key="1">
    <citation type="journal article" date="2019" name="Sci. Rep.">
        <title>A high-quality genome of Eragrostis curvula grass provides insights into Poaceae evolution and supports new strategies to enhance forage quality.</title>
        <authorList>
            <person name="Carballo J."/>
            <person name="Santos B.A.C.M."/>
            <person name="Zappacosta D."/>
            <person name="Garbus I."/>
            <person name="Selva J.P."/>
            <person name="Gallo C.A."/>
            <person name="Diaz A."/>
            <person name="Albertini E."/>
            <person name="Caccamo M."/>
            <person name="Echenique V."/>
        </authorList>
    </citation>
    <scope>NUCLEOTIDE SEQUENCE [LARGE SCALE GENOMIC DNA]</scope>
    <source>
        <strain evidence="4">cv. Victoria</strain>
        <tissue evidence="3">Leaf</tissue>
    </source>
</reference>
<name>A0A5J9WXX3_9POAL</name>
<dbReference type="Gramene" id="TVU51614">
    <property type="protein sequence ID" value="TVU51614"/>
    <property type="gene ID" value="EJB05_03054"/>
</dbReference>
<dbReference type="InterPro" id="IPR056398">
    <property type="entry name" value="Tudor_Coilin"/>
</dbReference>
<dbReference type="PANTHER" id="PTHR15197:SF0">
    <property type="entry name" value="COILIN"/>
    <property type="match status" value="1"/>
</dbReference>
<dbReference type="Proteomes" id="UP000324897">
    <property type="component" value="Chromosome 6"/>
</dbReference>
<feature type="compositionally biased region" description="Basic and acidic residues" evidence="1">
    <location>
        <begin position="176"/>
        <end position="192"/>
    </location>
</feature>
<evidence type="ECO:0000259" key="2">
    <source>
        <dbReference type="Pfam" id="PF23086"/>
    </source>
</evidence>
<feature type="compositionally biased region" description="Polar residues" evidence="1">
    <location>
        <begin position="193"/>
        <end position="204"/>
    </location>
</feature>
<gene>
    <name evidence="3" type="ORF">EJB05_03054</name>
</gene>
<dbReference type="OrthoDB" id="74813at2759"/>
<feature type="compositionally biased region" description="Basic and acidic residues" evidence="1">
    <location>
        <begin position="237"/>
        <end position="247"/>
    </location>
</feature>
<dbReference type="GO" id="GO:0015030">
    <property type="term" value="C:Cajal body"/>
    <property type="evidence" value="ECO:0007669"/>
    <property type="project" value="TreeGrafter"/>
</dbReference>
<dbReference type="GO" id="GO:0000387">
    <property type="term" value="P:spliceosomal snRNP assembly"/>
    <property type="evidence" value="ECO:0007669"/>
    <property type="project" value="TreeGrafter"/>
</dbReference>
<protein>
    <recommendedName>
        <fullName evidence="2">Coilin tudor domain-containing protein</fullName>
    </recommendedName>
</protein>
<comment type="caution">
    <text evidence="3">The sequence shown here is derived from an EMBL/GenBank/DDBJ whole genome shotgun (WGS) entry which is preliminary data.</text>
</comment>
<feature type="region of interest" description="Disordered" evidence="1">
    <location>
        <begin position="402"/>
        <end position="434"/>
    </location>
</feature>
<feature type="compositionally biased region" description="Polar residues" evidence="1">
    <location>
        <begin position="248"/>
        <end position="272"/>
    </location>
</feature>